<dbReference type="HOGENOM" id="CLU_1933829_0_0_10"/>
<comment type="caution">
    <text evidence="1">The sequence shown here is derived from an EMBL/GenBank/DDBJ whole genome shotgun (WGS) entry which is preliminary data.</text>
</comment>
<name>B5D383_PHOPM</name>
<proteinExistence type="predicted"/>
<accession>B5D383</accession>
<dbReference type="EMBL" id="ABQC02000024">
    <property type="protein sequence ID" value="EDY94033.1"/>
    <property type="molecule type" value="Genomic_DNA"/>
</dbReference>
<organism evidence="1 2">
    <name type="scientific">Phocaeicola plebeius (strain DSM 17135 / JCM 12973 / CCUG 54634 / M2)</name>
    <name type="common">Bacteroides plebeius</name>
    <dbReference type="NCBI Taxonomy" id="484018"/>
    <lineage>
        <taxon>Bacteria</taxon>
        <taxon>Pseudomonadati</taxon>
        <taxon>Bacteroidota</taxon>
        <taxon>Bacteroidia</taxon>
        <taxon>Bacteroidales</taxon>
        <taxon>Bacteroidaceae</taxon>
        <taxon>Phocaeicola</taxon>
    </lineage>
</organism>
<evidence type="ECO:0000313" key="2">
    <source>
        <dbReference type="Proteomes" id="UP000003452"/>
    </source>
</evidence>
<gene>
    <name evidence="1" type="ORF">BACPLE_03477</name>
</gene>
<dbReference type="AlphaFoldDB" id="B5D383"/>
<sequence length="130" mass="13725">MAGMNIFHQESQFVQSGAVGHGNGAVGICVTGIELIESLADGAVVGIFCQQVFSDVGVRHAVDHDFRGAGYQVTGHVAQVVGCLQRRHVAVVKQNVFHFQSAVGETLGEGGYLRLVFRCQSPEKAGQGSV</sequence>
<dbReference type="Proteomes" id="UP000003452">
    <property type="component" value="Unassembled WGS sequence"/>
</dbReference>
<reference evidence="1 2" key="1">
    <citation type="submission" date="2008-08" db="EMBL/GenBank/DDBJ databases">
        <title>Draft genome sequence of Bacteroides plebeius (DSM 17135).</title>
        <authorList>
            <person name="Sudarsanam P."/>
            <person name="Ley R."/>
            <person name="Guruge J."/>
            <person name="Turnbaugh P.J."/>
            <person name="Mahowald M."/>
            <person name="Liep D."/>
            <person name="Gordon J."/>
        </authorList>
    </citation>
    <scope>NUCLEOTIDE SEQUENCE [LARGE SCALE GENOMIC DNA]</scope>
    <source>
        <strain evidence="2">DSM 17135 / JCM 12973 / M2</strain>
    </source>
</reference>
<protein>
    <submittedName>
        <fullName evidence="1">Uncharacterized protein</fullName>
    </submittedName>
</protein>
<reference evidence="1 2" key="2">
    <citation type="submission" date="2008-08" db="EMBL/GenBank/DDBJ databases">
        <authorList>
            <person name="Fulton L."/>
            <person name="Clifton S."/>
            <person name="Fulton B."/>
            <person name="Xu J."/>
            <person name="Minx P."/>
            <person name="Pepin K.H."/>
            <person name="Johnson M."/>
            <person name="Thiruvilangam P."/>
            <person name="Bhonagiri V."/>
            <person name="Nash W.E."/>
            <person name="Mardis E.R."/>
            <person name="Wilson R.K."/>
        </authorList>
    </citation>
    <scope>NUCLEOTIDE SEQUENCE [LARGE SCALE GENOMIC DNA]</scope>
    <source>
        <strain evidence="2">DSM 17135 / JCM 12973 / M2</strain>
    </source>
</reference>
<evidence type="ECO:0000313" key="1">
    <source>
        <dbReference type="EMBL" id="EDY94033.1"/>
    </source>
</evidence>